<gene>
    <name evidence="2" type="ORF">DU502_07835</name>
</gene>
<accession>A0A3G8QRV6</accession>
<dbReference type="PANTHER" id="PTHR34293">
    <property type="entry name" value="HTH-TYPE TRANSCRIPTIONAL REGULATOR TRMBL2"/>
    <property type="match status" value="1"/>
</dbReference>
<keyword evidence="3" id="KW-1185">Reference proteome</keyword>
<dbReference type="PANTHER" id="PTHR34293:SF1">
    <property type="entry name" value="HTH-TYPE TRANSCRIPTIONAL REGULATOR TRMBL2"/>
    <property type="match status" value="1"/>
</dbReference>
<feature type="domain" description="Transcription regulator TrmB N-terminal" evidence="1">
    <location>
        <begin position="51"/>
        <end position="117"/>
    </location>
</feature>
<evidence type="ECO:0000259" key="1">
    <source>
        <dbReference type="Pfam" id="PF01978"/>
    </source>
</evidence>
<sequence>MCRDLIAHGGRPDSFWWCQPYPGATRETRVTNNITPDTGTDSLVEEVVSTLRTFELTEYEAKCFVALTRLREGTAKEVSDVADVPRARIYDSMDALQDRGLVSVQESKPRRFRAVSPREAVDLLERECRSRLDRLGTVLPRLGSPERSTGAGEVWTMEGEAAVSERLATLVIDADDEVLFAVATEALLGDDLIDALADATDRGVDVVIGSPAEPIRERLQEAVPDADVVETWTWWESHPIQPGAVTSVCMVDGDALLVSADAATDLPGVRKHRAIWTDSAEAPVVGLMRPLLSTAIRSGD</sequence>
<dbReference type="Proteomes" id="UP000282007">
    <property type="component" value="Chromosome"/>
</dbReference>
<dbReference type="KEGG" id="haer:DU502_07835"/>
<organism evidence="2 3">
    <name type="scientific">Haloplanus aerogenes</name>
    <dbReference type="NCBI Taxonomy" id="660522"/>
    <lineage>
        <taxon>Archaea</taxon>
        <taxon>Methanobacteriati</taxon>
        <taxon>Methanobacteriota</taxon>
        <taxon>Stenosarchaea group</taxon>
        <taxon>Halobacteria</taxon>
        <taxon>Halobacteriales</taxon>
        <taxon>Haloferacaceae</taxon>
        <taxon>Haloplanus</taxon>
    </lineage>
</organism>
<dbReference type="InterPro" id="IPR036388">
    <property type="entry name" value="WH-like_DNA-bd_sf"/>
</dbReference>
<dbReference type="Gene3D" id="1.10.10.10">
    <property type="entry name" value="Winged helix-like DNA-binding domain superfamily/Winged helix DNA-binding domain"/>
    <property type="match status" value="1"/>
</dbReference>
<evidence type="ECO:0000313" key="3">
    <source>
        <dbReference type="Proteomes" id="UP000282007"/>
    </source>
</evidence>
<reference evidence="2 3" key="1">
    <citation type="submission" date="2018-07" db="EMBL/GenBank/DDBJ databases">
        <title>Genome sequences of Haloplanus aerogenes JCM 16430T.</title>
        <authorList>
            <person name="Kim Y.B."/>
            <person name="Roh S.W."/>
        </authorList>
    </citation>
    <scope>NUCLEOTIDE SEQUENCE [LARGE SCALE GENOMIC DNA]</scope>
    <source>
        <strain evidence="2 3">JCM 16430</strain>
    </source>
</reference>
<dbReference type="InterPro" id="IPR051797">
    <property type="entry name" value="TrmB-like"/>
</dbReference>
<dbReference type="InterPro" id="IPR036390">
    <property type="entry name" value="WH_DNA-bd_sf"/>
</dbReference>
<name>A0A3G8QRV6_9EURY</name>
<evidence type="ECO:0000313" key="2">
    <source>
        <dbReference type="EMBL" id="AZH25293.1"/>
    </source>
</evidence>
<dbReference type="EMBL" id="CP034145">
    <property type="protein sequence ID" value="AZH25293.1"/>
    <property type="molecule type" value="Genomic_DNA"/>
</dbReference>
<dbReference type="SUPFAM" id="SSF46785">
    <property type="entry name" value="Winged helix' DNA-binding domain"/>
    <property type="match status" value="1"/>
</dbReference>
<protein>
    <submittedName>
        <fullName evidence="2">TrmB family transcriptional regulator</fullName>
    </submittedName>
</protein>
<dbReference type="AlphaFoldDB" id="A0A3G8QRV6"/>
<dbReference type="InterPro" id="IPR002831">
    <property type="entry name" value="Tscrpt_reg_TrmB_N"/>
</dbReference>
<proteinExistence type="predicted"/>
<dbReference type="Pfam" id="PF01978">
    <property type="entry name" value="TrmB"/>
    <property type="match status" value="1"/>
</dbReference>